<reference evidence="1" key="1">
    <citation type="submission" date="2021-01" db="EMBL/GenBank/DDBJ databases">
        <title>Phytophthora aleatoria, a newly-described species from Pinus radiata is distinct from Phytophthora cactorum isolates based on comparative genomics.</title>
        <authorList>
            <person name="Mcdougal R."/>
            <person name="Panda P."/>
            <person name="Williams N."/>
            <person name="Studholme D.J."/>
        </authorList>
    </citation>
    <scope>NUCLEOTIDE SEQUENCE</scope>
    <source>
        <strain evidence="1">NZFS 3830</strain>
    </source>
</reference>
<dbReference type="AlphaFoldDB" id="A0A8T1TPF4"/>
<dbReference type="Proteomes" id="UP000688947">
    <property type="component" value="Unassembled WGS sequence"/>
</dbReference>
<dbReference type="VEuPathDB" id="FungiDB:PC110_g22625"/>
<protein>
    <submittedName>
        <fullName evidence="1">Uncharacterized protein</fullName>
    </submittedName>
</protein>
<proteinExistence type="predicted"/>
<organism evidence="1 2">
    <name type="scientific">Phytophthora cactorum</name>
    <dbReference type="NCBI Taxonomy" id="29920"/>
    <lineage>
        <taxon>Eukaryota</taxon>
        <taxon>Sar</taxon>
        <taxon>Stramenopiles</taxon>
        <taxon>Oomycota</taxon>
        <taxon>Peronosporomycetes</taxon>
        <taxon>Peronosporales</taxon>
        <taxon>Peronosporaceae</taxon>
        <taxon>Phytophthora</taxon>
    </lineage>
</organism>
<gene>
    <name evidence="1" type="ORF">JG687_00018205</name>
</gene>
<accession>A0A8T1TPF4</accession>
<evidence type="ECO:0000313" key="2">
    <source>
        <dbReference type="Proteomes" id="UP000688947"/>
    </source>
</evidence>
<sequence>MRLLHPTVAPRFRCVQSHDGRDRIVAGGHQGQVFQRHDGNGRLEDQLERELFKLLSLILFVDQPLALEALLVVDTEQVGALLAKLDVLLPLLKNHLDYLLVERWISEHRTDHSLDRRVRYLVVALQQCNDQSWVASLATLAWPEVKITKREWRGAR</sequence>
<dbReference type="OrthoDB" id="10503511at2759"/>
<evidence type="ECO:0000313" key="1">
    <source>
        <dbReference type="EMBL" id="KAG6943839.1"/>
    </source>
</evidence>
<name>A0A8T1TPF4_9STRA</name>
<comment type="caution">
    <text evidence="1">The sequence shown here is derived from an EMBL/GenBank/DDBJ whole genome shotgun (WGS) entry which is preliminary data.</text>
</comment>
<dbReference type="EMBL" id="JAENGZ010002392">
    <property type="protein sequence ID" value="KAG6943839.1"/>
    <property type="molecule type" value="Genomic_DNA"/>
</dbReference>